<evidence type="ECO:0000313" key="9">
    <source>
        <dbReference type="Proteomes" id="UP000540506"/>
    </source>
</evidence>
<comment type="similarity">
    <text evidence="1">Belongs to the AfsR/DnrI/RedD regulatory family.</text>
</comment>
<dbReference type="SUPFAM" id="SSF48452">
    <property type="entry name" value="TPR-like"/>
    <property type="match status" value="1"/>
</dbReference>
<dbReference type="CDD" id="cd15831">
    <property type="entry name" value="BTAD"/>
    <property type="match status" value="1"/>
</dbReference>
<dbReference type="SMART" id="SM01043">
    <property type="entry name" value="BTAD"/>
    <property type="match status" value="1"/>
</dbReference>
<dbReference type="InterPro" id="IPR011990">
    <property type="entry name" value="TPR-like_helical_dom_sf"/>
</dbReference>
<dbReference type="GO" id="GO:0003677">
    <property type="term" value="F:DNA binding"/>
    <property type="evidence" value="ECO:0007669"/>
    <property type="project" value="UniProtKB-UniRule"/>
</dbReference>
<dbReference type="Gene3D" id="1.25.40.10">
    <property type="entry name" value="Tetratricopeptide repeat domain"/>
    <property type="match status" value="1"/>
</dbReference>
<sequence>MIADIRLLGPLRATISDVDVLPAAAKPRQVLALLAVRAGQIVTVAALTEELWGERPPRSAVTTLQTYVLQLRRRIATALGGQSGAAAKELLATVHGGYRLLVPAEEVDLHRARTLIERGRRALAVGEDQAGGRLLHQALALWDGPMLVDVPKGRQLGIECLSLAEVRLGALELRIEADLRLGRHAELLAELTVLTAEQPLHEVLHAQHMLALHRSGRSVAALEVFRRLRARLVGETGLEPSSRVQRLHQAILAGHPGLETVPVQRLLAADLSGA</sequence>
<accession>A0A7W7VVX3</accession>
<dbReference type="Pfam" id="PF00486">
    <property type="entry name" value="Trans_reg_C"/>
    <property type="match status" value="1"/>
</dbReference>
<dbReference type="PROSITE" id="PS51755">
    <property type="entry name" value="OMPR_PHOB"/>
    <property type="match status" value="1"/>
</dbReference>
<evidence type="ECO:0000256" key="5">
    <source>
        <dbReference type="ARBA" id="ARBA00023163"/>
    </source>
</evidence>
<dbReference type="RefSeq" id="WP_312897318.1">
    <property type="nucleotide sequence ID" value="NZ_JACHJV010000001.1"/>
</dbReference>
<organism evidence="8 9">
    <name type="scientific">Kitasatospora kifunensis</name>
    <name type="common">Streptomyces kifunensis</name>
    <dbReference type="NCBI Taxonomy" id="58351"/>
    <lineage>
        <taxon>Bacteria</taxon>
        <taxon>Bacillati</taxon>
        <taxon>Actinomycetota</taxon>
        <taxon>Actinomycetes</taxon>
        <taxon>Kitasatosporales</taxon>
        <taxon>Streptomycetaceae</taxon>
        <taxon>Kitasatospora</taxon>
    </lineage>
</organism>
<evidence type="ECO:0000256" key="1">
    <source>
        <dbReference type="ARBA" id="ARBA00005820"/>
    </source>
</evidence>
<feature type="DNA-binding region" description="OmpR/PhoB-type" evidence="6">
    <location>
        <begin position="1"/>
        <end position="102"/>
    </location>
</feature>
<evidence type="ECO:0000313" key="8">
    <source>
        <dbReference type="EMBL" id="MBB4924856.1"/>
    </source>
</evidence>
<dbReference type="SUPFAM" id="SSF46894">
    <property type="entry name" value="C-terminal effector domain of the bipartite response regulators"/>
    <property type="match status" value="1"/>
</dbReference>
<keyword evidence="3" id="KW-0805">Transcription regulation</keyword>
<proteinExistence type="inferred from homology"/>
<protein>
    <submittedName>
        <fullName evidence="8">DNA-binding SARP family transcriptional activator</fullName>
    </submittedName>
</protein>
<dbReference type="AlphaFoldDB" id="A0A7W7VVX3"/>
<gene>
    <name evidence="8" type="ORF">FHR34_003849</name>
</gene>
<keyword evidence="2" id="KW-0902">Two-component regulatory system</keyword>
<keyword evidence="5" id="KW-0804">Transcription</keyword>
<dbReference type="PANTHER" id="PTHR35807:SF1">
    <property type="entry name" value="TRANSCRIPTIONAL REGULATOR REDD"/>
    <property type="match status" value="1"/>
</dbReference>
<dbReference type="InterPro" id="IPR005158">
    <property type="entry name" value="BTAD"/>
</dbReference>
<dbReference type="Pfam" id="PF03704">
    <property type="entry name" value="BTAD"/>
    <property type="match status" value="1"/>
</dbReference>
<dbReference type="GO" id="GO:0000160">
    <property type="term" value="P:phosphorelay signal transduction system"/>
    <property type="evidence" value="ECO:0007669"/>
    <property type="project" value="UniProtKB-KW"/>
</dbReference>
<name>A0A7W7VVX3_KITKI</name>
<evidence type="ECO:0000259" key="7">
    <source>
        <dbReference type="PROSITE" id="PS51755"/>
    </source>
</evidence>
<dbReference type="SMART" id="SM00862">
    <property type="entry name" value="Trans_reg_C"/>
    <property type="match status" value="1"/>
</dbReference>
<dbReference type="GO" id="GO:0006355">
    <property type="term" value="P:regulation of DNA-templated transcription"/>
    <property type="evidence" value="ECO:0007669"/>
    <property type="project" value="InterPro"/>
</dbReference>
<feature type="domain" description="OmpR/PhoB-type" evidence="7">
    <location>
        <begin position="1"/>
        <end position="102"/>
    </location>
</feature>
<dbReference type="EMBL" id="JACHJV010000001">
    <property type="protein sequence ID" value="MBB4924856.1"/>
    <property type="molecule type" value="Genomic_DNA"/>
</dbReference>
<dbReference type="InterPro" id="IPR036388">
    <property type="entry name" value="WH-like_DNA-bd_sf"/>
</dbReference>
<dbReference type="Gene3D" id="1.10.10.10">
    <property type="entry name" value="Winged helix-like DNA-binding domain superfamily/Winged helix DNA-binding domain"/>
    <property type="match status" value="1"/>
</dbReference>
<evidence type="ECO:0000256" key="3">
    <source>
        <dbReference type="ARBA" id="ARBA00023015"/>
    </source>
</evidence>
<dbReference type="InterPro" id="IPR016032">
    <property type="entry name" value="Sig_transdc_resp-reg_C-effctor"/>
</dbReference>
<keyword evidence="9" id="KW-1185">Reference proteome</keyword>
<keyword evidence="4 6" id="KW-0238">DNA-binding</keyword>
<dbReference type="Proteomes" id="UP000540506">
    <property type="component" value="Unassembled WGS sequence"/>
</dbReference>
<reference evidence="8 9" key="1">
    <citation type="submission" date="2020-08" db="EMBL/GenBank/DDBJ databases">
        <title>Sequencing the genomes of 1000 actinobacteria strains.</title>
        <authorList>
            <person name="Klenk H.-P."/>
        </authorList>
    </citation>
    <scope>NUCLEOTIDE SEQUENCE [LARGE SCALE GENOMIC DNA]</scope>
    <source>
        <strain evidence="8 9">DSM 41654</strain>
    </source>
</reference>
<comment type="caution">
    <text evidence="8">The sequence shown here is derived from an EMBL/GenBank/DDBJ whole genome shotgun (WGS) entry which is preliminary data.</text>
</comment>
<dbReference type="InterPro" id="IPR001867">
    <property type="entry name" value="OmpR/PhoB-type_DNA-bd"/>
</dbReference>
<dbReference type="InterPro" id="IPR051677">
    <property type="entry name" value="AfsR-DnrI-RedD_regulator"/>
</dbReference>
<evidence type="ECO:0000256" key="6">
    <source>
        <dbReference type="PROSITE-ProRule" id="PRU01091"/>
    </source>
</evidence>
<dbReference type="PANTHER" id="PTHR35807">
    <property type="entry name" value="TRANSCRIPTIONAL REGULATOR REDD-RELATED"/>
    <property type="match status" value="1"/>
</dbReference>
<evidence type="ECO:0000256" key="4">
    <source>
        <dbReference type="ARBA" id="ARBA00023125"/>
    </source>
</evidence>
<evidence type="ECO:0000256" key="2">
    <source>
        <dbReference type="ARBA" id="ARBA00023012"/>
    </source>
</evidence>